<organism evidence="2 3">
    <name type="scientific">Aeromicrobium flavum</name>
    <dbReference type="NCBI Taxonomy" id="416568"/>
    <lineage>
        <taxon>Bacteria</taxon>
        <taxon>Bacillati</taxon>
        <taxon>Actinomycetota</taxon>
        <taxon>Actinomycetes</taxon>
        <taxon>Propionibacteriales</taxon>
        <taxon>Nocardioidaceae</taxon>
        <taxon>Aeromicrobium</taxon>
    </lineage>
</organism>
<evidence type="ECO:0000256" key="1">
    <source>
        <dbReference type="SAM" id="MobiDB-lite"/>
    </source>
</evidence>
<keyword evidence="3" id="KW-1185">Reference proteome</keyword>
<feature type="compositionally biased region" description="Basic and acidic residues" evidence="1">
    <location>
        <begin position="89"/>
        <end position="98"/>
    </location>
</feature>
<evidence type="ECO:0000313" key="3">
    <source>
        <dbReference type="Proteomes" id="UP000321769"/>
    </source>
</evidence>
<feature type="region of interest" description="Disordered" evidence="1">
    <location>
        <begin position="79"/>
        <end position="98"/>
    </location>
</feature>
<protein>
    <submittedName>
        <fullName evidence="2">Uncharacterized protein</fullName>
    </submittedName>
</protein>
<evidence type="ECO:0000313" key="2">
    <source>
        <dbReference type="EMBL" id="GEO87963.1"/>
    </source>
</evidence>
<reference evidence="2 3" key="1">
    <citation type="submission" date="2019-07" db="EMBL/GenBank/DDBJ databases">
        <title>Whole genome shotgun sequence of Aeromicrobium flavum NBRC 107625.</title>
        <authorList>
            <person name="Hosoyama A."/>
            <person name="Uohara A."/>
            <person name="Ohji S."/>
            <person name="Ichikawa N."/>
        </authorList>
    </citation>
    <scope>NUCLEOTIDE SEQUENCE [LARGE SCALE GENOMIC DNA]</scope>
    <source>
        <strain evidence="2 3">NBRC 107625</strain>
    </source>
</reference>
<proteinExistence type="predicted"/>
<gene>
    <name evidence="2" type="ORF">AFL01nite_02900</name>
</gene>
<dbReference type="EMBL" id="BJZQ01000001">
    <property type="protein sequence ID" value="GEO87963.1"/>
    <property type="molecule type" value="Genomic_DNA"/>
</dbReference>
<dbReference type="AlphaFoldDB" id="A0A512HR83"/>
<accession>A0A512HR83</accession>
<name>A0A512HR83_9ACTN</name>
<dbReference type="Proteomes" id="UP000321769">
    <property type="component" value="Unassembled WGS sequence"/>
</dbReference>
<comment type="caution">
    <text evidence="2">The sequence shown here is derived from an EMBL/GenBank/DDBJ whole genome shotgun (WGS) entry which is preliminary data.</text>
</comment>
<sequence length="98" mass="11021">MGANPGRRDKWPPYRSVRFVLVRRHRHLAPARGLVIGWRRGRSGWDAKVVYVTDDPGAVQTTLGLHVDWIPASRLVPVDVDPNEAPSRAGRDPADEDY</sequence>